<dbReference type="InterPro" id="IPR018727">
    <property type="entry name" value="DUF2267"/>
</dbReference>
<accession>A0ABV6P4B4</accession>
<name>A0ABV6P4B4_9ACTN</name>
<keyword evidence="3" id="KW-1185">Reference proteome</keyword>
<protein>
    <submittedName>
        <fullName evidence="2">DUF2267 domain-containing protein</fullName>
    </submittedName>
</protein>
<proteinExistence type="predicted"/>
<dbReference type="Pfam" id="PF10025">
    <property type="entry name" value="DUF2267"/>
    <property type="match status" value="1"/>
</dbReference>
<evidence type="ECO:0000256" key="1">
    <source>
        <dbReference type="SAM" id="MobiDB-lite"/>
    </source>
</evidence>
<dbReference type="Proteomes" id="UP001589894">
    <property type="component" value="Unassembled WGS sequence"/>
</dbReference>
<evidence type="ECO:0000313" key="3">
    <source>
        <dbReference type="Proteomes" id="UP001589894"/>
    </source>
</evidence>
<feature type="compositionally biased region" description="Basic and acidic residues" evidence="1">
    <location>
        <begin position="1"/>
        <end position="11"/>
    </location>
</feature>
<feature type="region of interest" description="Disordered" evidence="1">
    <location>
        <begin position="1"/>
        <end position="88"/>
    </location>
</feature>
<dbReference type="RefSeq" id="WP_377342339.1">
    <property type="nucleotide sequence ID" value="NZ_JBHLUE010000019.1"/>
</dbReference>
<organism evidence="2 3">
    <name type="scientific">Plantactinospora siamensis</name>
    <dbReference type="NCBI Taxonomy" id="555372"/>
    <lineage>
        <taxon>Bacteria</taxon>
        <taxon>Bacillati</taxon>
        <taxon>Actinomycetota</taxon>
        <taxon>Actinomycetes</taxon>
        <taxon>Micromonosporales</taxon>
        <taxon>Micromonosporaceae</taxon>
        <taxon>Plantactinospora</taxon>
    </lineage>
</organism>
<gene>
    <name evidence="2" type="ORF">ACFFHU_23605</name>
</gene>
<sequence>MGKQMEGDNPRRRALARRARQQGEQASGTGATLGASKQPRSRPDRRRQGPEPVGRHKPPPGRVGVGPGPTVAERPWPYPDEPAGEPTPQAAAVPVIRYRDLVEGVGRRTGEEFREARAGAEATVRALAAALVERDRERLLDAVPGELRGSDAGGVDRHRDLAGFLAEVARLCRRTPEQARYQAQATLAALAEQDPELVGSLELPPGLTDLIGPLPAGGDGVAPGGGTAPLPGPELAAALADLPYWSVEGHGLVRTIELPPENLDRVLQRLAGLKPASGRGPSIGRPGPGSAVLTVRTRRVDGVTGLDVALAHDVDAAIEEAGAGMT</sequence>
<comment type="caution">
    <text evidence="2">The sequence shown here is derived from an EMBL/GenBank/DDBJ whole genome shotgun (WGS) entry which is preliminary data.</text>
</comment>
<evidence type="ECO:0000313" key="2">
    <source>
        <dbReference type="EMBL" id="MFC0567113.1"/>
    </source>
</evidence>
<dbReference type="EMBL" id="JBHLUE010000019">
    <property type="protein sequence ID" value="MFC0567113.1"/>
    <property type="molecule type" value="Genomic_DNA"/>
</dbReference>
<reference evidence="2 3" key="1">
    <citation type="submission" date="2024-09" db="EMBL/GenBank/DDBJ databases">
        <authorList>
            <person name="Sun Q."/>
            <person name="Mori K."/>
        </authorList>
    </citation>
    <scope>NUCLEOTIDE SEQUENCE [LARGE SCALE GENOMIC DNA]</scope>
    <source>
        <strain evidence="2 3">TBRC 2205</strain>
    </source>
</reference>